<dbReference type="SMART" id="SM00563">
    <property type="entry name" value="PlsC"/>
    <property type="match status" value="1"/>
</dbReference>
<reference evidence="2 3" key="1">
    <citation type="submission" date="2015-01" db="EMBL/GenBank/DDBJ databases">
        <title>The Genome Sequence of Rhinocladiella mackenzie CBS 650.93.</title>
        <authorList>
            <consortium name="The Broad Institute Genomics Platform"/>
            <person name="Cuomo C."/>
            <person name="de Hoog S."/>
            <person name="Gorbushina A."/>
            <person name="Stielow B."/>
            <person name="Teixiera M."/>
            <person name="Abouelleil A."/>
            <person name="Chapman S.B."/>
            <person name="Priest M."/>
            <person name="Young S.K."/>
            <person name="Wortman J."/>
            <person name="Nusbaum C."/>
            <person name="Birren B."/>
        </authorList>
    </citation>
    <scope>NUCLEOTIDE SEQUENCE [LARGE SCALE GENOMIC DNA]</scope>
    <source>
        <strain evidence="2 3">CBS 650.93</strain>
    </source>
</reference>
<dbReference type="PANTHER" id="PTHR10983">
    <property type="entry name" value="1-ACYLGLYCEROL-3-PHOSPHATE ACYLTRANSFERASE-RELATED"/>
    <property type="match status" value="1"/>
</dbReference>
<dbReference type="InterPro" id="IPR002123">
    <property type="entry name" value="Plipid/glycerol_acylTrfase"/>
</dbReference>
<dbReference type="SUPFAM" id="SSF69593">
    <property type="entry name" value="Glycerol-3-phosphate (1)-acyltransferase"/>
    <property type="match status" value="1"/>
</dbReference>
<dbReference type="HOGENOM" id="CLU_041844_6_0_1"/>
<dbReference type="STRING" id="1442369.A0A0D2GU56"/>
<proteinExistence type="predicted"/>
<accession>A0A0D2GU56</accession>
<evidence type="ECO:0000259" key="1">
    <source>
        <dbReference type="SMART" id="SM00563"/>
    </source>
</evidence>
<gene>
    <name evidence="2" type="ORF">Z518_09585</name>
</gene>
<dbReference type="RefSeq" id="XP_013268994.1">
    <property type="nucleotide sequence ID" value="XM_013413540.1"/>
</dbReference>
<dbReference type="GO" id="GO:0003841">
    <property type="term" value="F:1-acylglycerol-3-phosphate O-acyltransferase activity"/>
    <property type="evidence" value="ECO:0007669"/>
    <property type="project" value="TreeGrafter"/>
</dbReference>
<dbReference type="EMBL" id="KN847481">
    <property type="protein sequence ID" value="KIX01858.1"/>
    <property type="molecule type" value="Genomic_DNA"/>
</dbReference>
<dbReference type="OrthoDB" id="189226at2759"/>
<dbReference type="AlphaFoldDB" id="A0A0D2GU56"/>
<protein>
    <recommendedName>
        <fullName evidence="1">Phospholipid/glycerol acyltransferase domain-containing protein</fullName>
    </recommendedName>
</protein>
<evidence type="ECO:0000313" key="2">
    <source>
        <dbReference type="EMBL" id="KIX01858.1"/>
    </source>
</evidence>
<name>A0A0D2GU56_9EURO</name>
<dbReference type="CDD" id="cd07990">
    <property type="entry name" value="LPLAT_LCLAT1-like"/>
    <property type="match status" value="1"/>
</dbReference>
<dbReference type="GO" id="GO:0012505">
    <property type="term" value="C:endomembrane system"/>
    <property type="evidence" value="ECO:0007669"/>
    <property type="project" value="TreeGrafter"/>
</dbReference>
<sequence length="318" mass="36631">MTTFNLHFVLTNLRGIVIVTPWLLHLLATDVLLSLLLPLSFVAPTAAYHISSRLADLVWRGIQFIFTRVNGAQISVSGTPLPPKESAIVVSNHVSWADFYLIQHLAIGSFMLSRCRYFAKQQLKWVPFLGWGLWVMGMPLISRRWNKDQKELDRVFRGPKVYQWPIWLISYSEATRYTAQKYLETVQWCQAHGKPIPRYTLYPRTKGFVTAVKALGTSSSVKAVYDLTLAYAHQGRFFEAPEMWETLSRGDLNKDWRFHVHAERFDIAELAGKSDEELASWLEGRWMAKSALLQELKRKLEDGQQWSGHESTFKLKGN</sequence>
<dbReference type="GeneID" id="25297656"/>
<dbReference type="PANTHER" id="PTHR10983:SF24">
    <property type="entry name" value="1-ACYLGLYCEROL-3-PHOSPHATE O-ACYLTRANSFERASE 3, ISOFORM E-RELATED"/>
    <property type="match status" value="1"/>
</dbReference>
<dbReference type="Pfam" id="PF01553">
    <property type="entry name" value="Acyltransferase"/>
    <property type="match status" value="1"/>
</dbReference>
<evidence type="ECO:0000313" key="3">
    <source>
        <dbReference type="Proteomes" id="UP000053617"/>
    </source>
</evidence>
<dbReference type="VEuPathDB" id="FungiDB:Z518_09585"/>
<feature type="domain" description="Phospholipid/glycerol acyltransferase" evidence="1">
    <location>
        <begin position="87"/>
        <end position="209"/>
    </location>
</feature>
<organism evidence="2 3">
    <name type="scientific">Rhinocladiella mackenziei CBS 650.93</name>
    <dbReference type="NCBI Taxonomy" id="1442369"/>
    <lineage>
        <taxon>Eukaryota</taxon>
        <taxon>Fungi</taxon>
        <taxon>Dikarya</taxon>
        <taxon>Ascomycota</taxon>
        <taxon>Pezizomycotina</taxon>
        <taxon>Eurotiomycetes</taxon>
        <taxon>Chaetothyriomycetidae</taxon>
        <taxon>Chaetothyriales</taxon>
        <taxon>Herpotrichiellaceae</taxon>
        <taxon>Rhinocladiella</taxon>
    </lineage>
</organism>
<keyword evidence="3" id="KW-1185">Reference proteome</keyword>
<dbReference type="Proteomes" id="UP000053617">
    <property type="component" value="Unassembled WGS sequence"/>
</dbReference>